<dbReference type="GO" id="GO:0006082">
    <property type="term" value="P:organic acid metabolic process"/>
    <property type="evidence" value="ECO:0007669"/>
    <property type="project" value="TreeGrafter"/>
</dbReference>
<comment type="cofactor">
    <cofactor evidence="1">
        <name>heme</name>
        <dbReference type="ChEBI" id="CHEBI:30413"/>
    </cofactor>
</comment>
<evidence type="ECO:0000256" key="1">
    <source>
        <dbReference type="ARBA" id="ARBA00001971"/>
    </source>
</evidence>
<evidence type="ECO:0000256" key="2">
    <source>
        <dbReference type="ARBA" id="ARBA00010617"/>
    </source>
</evidence>
<dbReference type="STRING" id="51511.ENSCSAVP00000002591"/>
<keyword evidence="7" id="KW-1185">Reference proteome</keyword>
<dbReference type="FunCoup" id="H2YB93">
    <property type="interactions" value="2"/>
</dbReference>
<dbReference type="PANTHER" id="PTHR24300:SF397">
    <property type="entry name" value="CYTOCHROME P450 2U1"/>
    <property type="match status" value="1"/>
</dbReference>
<dbReference type="SUPFAM" id="SSF48264">
    <property type="entry name" value="Cytochrome P450"/>
    <property type="match status" value="1"/>
</dbReference>
<reference evidence="6" key="3">
    <citation type="submission" date="2025-09" db="UniProtKB">
        <authorList>
            <consortium name="Ensembl"/>
        </authorList>
    </citation>
    <scope>IDENTIFICATION</scope>
</reference>
<dbReference type="InterPro" id="IPR036396">
    <property type="entry name" value="Cyt_P450_sf"/>
</dbReference>
<dbReference type="Gene3D" id="1.10.630.10">
    <property type="entry name" value="Cytochrome P450"/>
    <property type="match status" value="1"/>
</dbReference>
<keyword evidence="5" id="KW-0812">Transmembrane</keyword>
<comment type="similarity">
    <text evidence="2">Belongs to the cytochrome P450 family.</text>
</comment>
<dbReference type="GO" id="GO:0005737">
    <property type="term" value="C:cytoplasm"/>
    <property type="evidence" value="ECO:0007669"/>
    <property type="project" value="TreeGrafter"/>
</dbReference>
<dbReference type="PRINTS" id="PR00463">
    <property type="entry name" value="EP450I"/>
</dbReference>
<dbReference type="GO" id="GO:0016712">
    <property type="term" value="F:oxidoreductase activity, acting on paired donors, with incorporation or reduction of molecular oxygen, reduced flavin or flavoprotein as one donor, and incorporation of one atom of oxygen"/>
    <property type="evidence" value="ECO:0007669"/>
    <property type="project" value="TreeGrafter"/>
</dbReference>
<dbReference type="GO" id="GO:0008395">
    <property type="term" value="F:steroid hydroxylase activity"/>
    <property type="evidence" value="ECO:0007669"/>
    <property type="project" value="TreeGrafter"/>
</dbReference>
<dbReference type="HOGENOM" id="CLU_001570_22_1_1"/>
<reference evidence="7" key="1">
    <citation type="submission" date="2003-08" db="EMBL/GenBank/DDBJ databases">
        <authorList>
            <person name="Birren B."/>
            <person name="Nusbaum C."/>
            <person name="Abebe A."/>
            <person name="Abouelleil A."/>
            <person name="Adekoya E."/>
            <person name="Ait-zahra M."/>
            <person name="Allen N."/>
            <person name="Allen T."/>
            <person name="An P."/>
            <person name="Anderson M."/>
            <person name="Anderson S."/>
            <person name="Arachchi H."/>
            <person name="Armbruster J."/>
            <person name="Bachantsang P."/>
            <person name="Baldwin J."/>
            <person name="Barry A."/>
            <person name="Bayul T."/>
            <person name="Blitshsteyn B."/>
            <person name="Bloom T."/>
            <person name="Blye J."/>
            <person name="Boguslavskiy L."/>
            <person name="Borowsky M."/>
            <person name="Boukhgalter B."/>
            <person name="Brunache A."/>
            <person name="Butler J."/>
            <person name="Calixte N."/>
            <person name="Calvo S."/>
            <person name="Camarata J."/>
            <person name="Campo K."/>
            <person name="Chang J."/>
            <person name="Cheshatsang Y."/>
            <person name="Citroen M."/>
            <person name="Collymore A."/>
            <person name="Considine T."/>
            <person name="Cook A."/>
            <person name="Cooke P."/>
            <person name="Corum B."/>
            <person name="Cuomo C."/>
            <person name="David R."/>
            <person name="Dawoe T."/>
            <person name="Degray S."/>
            <person name="Dodge S."/>
            <person name="Dooley K."/>
            <person name="Dorje P."/>
            <person name="Dorjee K."/>
            <person name="Dorris L."/>
            <person name="Duffey N."/>
            <person name="Dupes A."/>
            <person name="Elkins T."/>
            <person name="Engels R."/>
            <person name="Erickson J."/>
            <person name="Farina A."/>
            <person name="Faro S."/>
            <person name="Ferreira P."/>
            <person name="Fischer H."/>
            <person name="Fitzgerald M."/>
            <person name="Foley K."/>
            <person name="Gage D."/>
            <person name="Galagan J."/>
            <person name="Gearin G."/>
            <person name="Gnerre S."/>
            <person name="Gnirke A."/>
            <person name="Goyette A."/>
            <person name="Graham J."/>
            <person name="Grandbois E."/>
            <person name="Gyaltsen K."/>
            <person name="Hafez N."/>
            <person name="Hagopian D."/>
            <person name="Hagos B."/>
            <person name="Hall J."/>
            <person name="Hatcher B."/>
            <person name="Heller A."/>
            <person name="Higgins H."/>
            <person name="Honan T."/>
            <person name="Horn A."/>
            <person name="Houde N."/>
            <person name="Hughes L."/>
            <person name="Hulme W."/>
            <person name="Husby E."/>
            <person name="Iliev I."/>
            <person name="Jaffe D."/>
            <person name="Jones C."/>
            <person name="Kamal M."/>
            <person name="Kamat A."/>
            <person name="Kamvysselis M."/>
            <person name="Karlsson E."/>
            <person name="Kells C."/>
            <person name="Kieu A."/>
            <person name="Kisner P."/>
            <person name="Kodira C."/>
            <person name="Kulbokas E."/>
            <person name="Labutti K."/>
            <person name="Lama D."/>
            <person name="Landers T."/>
            <person name="Leger J."/>
            <person name="Levine S."/>
            <person name="Lewis D."/>
            <person name="Lewis T."/>
            <person name="Lindblad-toh K."/>
            <person name="Liu X."/>
            <person name="Lokyitsang T."/>
            <person name="Lokyitsang Y."/>
            <person name="Lucien O."/>
            <person name="Lui A."/>
            <person name="Ma L.J."/>
            <person name="Mabbitt R."/>
            <person name="Macdonald J."/>
            <person name="Maclean C."/>
            <person name="Major J."/>
            <person name="Manning J."/>
            <person name="Marabella R."/>
            <person name="Maru K."/>
            <person name="Matthews C."/>
            <person name="Mauceli E."/>
            <person name="Mccarthy M."/>
            <person name="Mcdonough S."/>
            <person name="Mcghee T."/>
            <person name="Meldrim J."/>
            <person name="Meneus L."/>
            <person name="Mesirov J."/>
            <person name="Mihalev A."/>
            <person name="Mihova T."/>
            <person name="Mikkelsen T."/>
            <person name="Mlenga V."/>
            <person name="Moru K."/>
            <person name="Mozes J."/>
            <person name="Mulrain L."/>
            <person name="Munson G."/>
            <person name="Naylor J."/>
            <person name="Newes C."/>
            <person name="Nguyen C."/>
            <person name="Nguyen N."/>
            <person name="Nguyen T."/>
            <person name="Nicol R."/>
            <person name="Nielsen C."/>
            <person name="Nizzari M."/>
            <person name="Norbu C."/>
            <person name="Norbu N."/>
            <person name="O'donnell P."/>
            <person name="Okoawo O."/>
            <person name="O'leary S."/>
            <person name="Omotosho B."/>
            <person name="O'neill K."/>
            <person name="Osman S."/>
            <person name="Parker S."/>
            <person name="Perrin D."/>
            <person name="Phunkhang P."/>
            <person name="Piqani B."/>
            <person name="Purcell S."/>
            <person name="Rachupka T."/>
            <person name="Ramasamy U."/>
            <person name="Rameau R."/>
            <person name="Ray V."/>
            <person name="Raymond C."/>
            <person name="Retta R."/>
            <person name="Richardson S."/>
            <person name="Rise C."/>
            <person name="Rodriguez J."/>
            <person name="Rogers J."/>
            <person name="Rogov P."/>
            <person name="Rutman M."/>
            <person name="Schupbach R."/>
            <person name="Seaman C."/>
            <person name="Settipalli S."/>
            <person name="Sharpe T."/>
            <person name="Sheridan J."/>
            <person name="Sherpa N."/>
            <person name="Shi J."/>
            <person name="Smirnov S."/>
            <person name="Smith C."/>
            <person name="Sougnez C."/>
            <person name="Spencer B."/>
            <person name="Stalker J."/>
            <person name="Stange-thomann N."/>
            <person name="Stavropoulos S."/>
            <person name="Stetson K."/>
            <person name="Stone C."/>
            <person name="Stone S."/>
            <person name="Stubbs M."/>
            <person name="Talamas J."/>
            <person name="Tchuinga P."/>
            <person name="Tenzing P."/>
            <person name="Tesfaye S."/>
            <person name="Theodore J."/>
            <person name="Thoulutsang Y."/>
            <person name="Topham K."/>
            <person name="Towey S."/>
            <person name="Tsamla T."/>
            <person name="Tsomo N."/>
            <person name="Vallee D."/>
            <person name="Vassiliev H."/>
            <person name="Venkataraman V."/>
            <person name="Vinson J."/>
            <person name="Vo A."/>
            <person name="Wade C."/>
            <person name="Wang S."/>
            <person name="Wangchuk T."/>
            <person name="Wangdi T."/>
            <person name="Whittaker C."/>
            <person name="Wilkinson J."/>
            <person name="Wu Y."/>
            <person name="Wyman D."/>
            <person name="Yadav S."/>
            <person name="Yang S."/>
            <person name="Yang X."/>
            <person name="Yeager S."/>
            <person name="Yee E."/>
            <person name="Young G."/>
            <person name="Zainoun J."/>
            <person name="Zembeck L."/>
            <person name="Zimmer A."/>
            <person name="Zody M."/>
            <person name="Lander E."/>
        </authorList>
    </citation>
    <scope>NUCLEOTIDE SEQUENCE [LARGE SCALE GENOMIC DNA]</scope>
</reference>
<dbReference type="AlphaFoldDB" id="H2YB93"/>
<dbReference type="Proteomes" id="UP000007875">
    <property type="component" value="Unassembled WGS sequence"/>
</dbReference>
<dbReference type="InterPro" id="IPR001128">
    <property type="entry name" value="Cyt_P450"/>
</dbReference>
<keyword evidence="5" id="KW-0472">Membrane</keyword>
<dbReference type="GeneTree" id="ENSGT00940000160689"/>
<reference evidence="6" key="2">
    <citation type="submission" date="2025-08" db="UniProtKB">
        <authorList>
            <consortium name="Ensembl"/>
        </authorList>
    </citation>
    <scope>IDENTIFICATION</scope>
</reference>
<keyword evidence="4" id="KW-0408">Iron</keyword>
<dbReference type="InterPro" id="IPR050182">
    <property type="entry name" value="Cytochrome_P450_fam2"/>
</dbReference>
<dbReference type="GO" id="GO:0006805">
    <property type="term" value="P:xenobiotic metabolic process"/>
    <property type="evidence" value="ECO:0007669"/>
    <property type="project" value="TreeGrafter"/>
</dbReference>
<accession>H2YB93</accession>
<dbReference type="InterPro" id="IPR002401">
    <property type="entry name" value="Cyt_P450_E_grp-I"/>
</dbReference>
<protein>
    <submittedName>
        <fullName evidence="6">Uncharacterized protein</fullName>
    </submittedName>
</protein>
<dbReference type="PANTHER" id="PTHR24300">
    <property type="entry name" value="CYTOCHROME P450 508A4-RELATED"/>
    <property type="match status" value="1"/>
</dbReference>
<proteinExistence type="inferred from homology"/>
<dbReference type="Pfam" id="PF00067">
    <property type="entry name" value="p450"/>
    <property type="match status" value="1"/>
</dbReference>
<dbReference type="eggNOG" id="KOG0156">
    <property type="taxonomic scope" value="Eukaryota"/>
</dbReference>
<dbReference type="GO" id="GO:0005506">
    <property type="term" value="F:iron ion binding"/>
    <property type="evidence" value="ECO:0007669"/>
    <property type="project" value="InterPro"/>
</dbReference>
<organism evidence="6 7">
    <name type="scientific">Ciona savignyi</name>
    <name type="common">Pacific transparent sea squirt</name>
    <dbReference type="NCBI Taxonomy" id="51511"/>
    <lineage>
        <taxon>Eukaryota</taxon>
        <taxon>Metazoa</taxon>
        <taxon>Chordata</taxon>
        <taxon>Tunicata</taxon>
        <taxon>Ascidiacea</taxon>
        <taxon>Phlebobranchia</taxon>
        <taxon>Cionidae</taxon>
        <taxon>Ciona</taxon>
    </lineage>
</organism>
<evidence type="ECO:0000256" key="3">
    <source>
        <dbReference type="ARBA" id="ARBA00022723"/>
    </source>
</evidence>
<dbReference type="InParanoid" id="H2YB93"/>
<name>H2YB93_CIOSA</name>
<sequence>MMPDFLMYFELPILTLILVLVCIYYWYRRPKNSPPGPRGIPVLGVLPFMGLYPERTLNKWSKKYGPVMSVRMGRHDWVILGDHATIQQALVKQSNVFSGRPHVPTLHHITQGRGLAFVDYGPVWKSQRKFGAVTLRGFGVGKKTMEDKITEEVHYLNDAIRSRGGQPFEILDVLSNAVSNNICNIILGRRFDYNDESFREIMHRLSRGFHDPKKNALTNASVFAPVLDNIPPFA</sequence>
<dbReference type="GO" id="GO:0020037">
    <property type="term" value="F:heme binding"/>
    <property type="evidence" value="ECO:0007669"/>
    <property type="project" value="InterPro"/>
</dbReference>
<evidence type="ECO:0000313" key="7">
    <source>
        <dbReference type="Proteomes" id="UP000007875"/>
    </source>
</evidence>
<feature type="transmembrane region" description="Helical" evidence="5">
    <location>
        <begin position="6"/>
        <end position="27"/>
    </location>
</feature>
<keyword evidence="3" id="KW-0479">Metal-binding</keyword>
<dbReference type="Ensembl" id="ENSCSAVT00000002632.1">
    <property type="protein sequence ID" value="ENSCSAVP00000002591.1"/>
    <property type="gene ID" value="ENSCSAVG00000001531.1"/>
</dbReference>
<evidence type="ECO:0000256" key="4">
    <source>
        <dbReference type="ARBA" id="ARBA00023004"/>
    </source>
</evidence>
<dbReference type="OMA" id="NGHETIK"/>
<keyword evidence="5" id="KW-1133">Transmembrane helix</keyword>
<evidence type="ECO:0000313" key="6">
    <source>
        <dbReference type="Ensembl" id="ENSCSAVP00000002591.1"/>
    </source>
</evidence>
<evidence type="ECO:0000256" key="5">
    <source>
        <dbReference type="SAM" id="Phobius"/>
    </source>
</evidence>